<dbReference type="Gene3D" id="2.60.40.420">
    <property type="entry name" value="Cupredoxins - blue copper proteins"/>
    <property type="match status" value="1"/>
</dbReference>
<gene>
    <name evidence="1" type="ORF">OLC1_LOCUS12802</name>
</gene>
<keyword evidence="2" id="KW-1185">Reference proteome</keyword>
<evidence type="ECO:0000313" key="2">
    <source>
        <dbReference type="Proteomes" id="UP001161247"/>
    </source>
</evidence>
<evidence type="ECO:0000313" key="1">
    <source>
        <dbReference type="EMBL" id="CAI9103703.1"/>
    </source>
</evidence>
<dbReference type="Proteomes" id="UP001161247">
    <property type="component" value="Chromosome 4"/>
</dbReference>
<reference evidence="1" key="1">
    <citation type="submission" date="2023-03" db="EMBL/GenBank/DDBJ databases">
        <authorList>
            <person name="Julca I."/>
        </authorList>
    </citation>
    <scope>NUCLEOTIDE SEQUENCE</scope>
</reference>
<name>A0AAV1D7U7_OLDCO</name>
<sequence length="109" mass="11458">MGLASASPSLASLCNINWDPSLCLASGVTTKTVQLLDILNFVPAPLSPVLVYKVDAAGYENCDFSVSSFSTIINALTYTCDVAGVHYFIADRANCLRGLKLQVTVAGAL</sequence>
<dbReference type="InterPro" id="IPR008972">
    <property type="entry name" value="Cupredoxin"/>
</dbReference>
<dbReference type="SUPFAM" id="SSF49503">
    <property type="entry name" value="Cupredoxins"/>
    <property type="match status" value="1"/>
</dbReference>
<dbReference type="AlphaFoldDB" id="A0AAV1D7U7"/>
<protein>
    <submittedName>
        <fullName evidence="1">OLC1v1002236C1</fullName>
    </submittedName>
</protein>
<organism evidence="1 2">
    <name type="scientific">Oldenlandia corymbosa var. corymbosa</name>
    <dbReference type="NCBI Taxonomy" id="529605"/>
    <lineage>
        <taxon>Eukaryota</taxon>
        <taxon>Viridiplantae</taxon>
        <taxon>Streptophyta</taxon>
        <taxon>Embryophyta</taxon>
        <taxon>Tracheophyta</taxon>
        <taxon>Spermatophyta</taxon>
        <taxon>Magnoliopsida</taxon>
        <taxon>eudicotyledons</taxon>
        <taxon>Gunneridae</taxon>
        <taxon>Pentapetalae</taxon>
        <taxon>asterids</taxon>
        <taxon>lamiids</taxon>
        <taxon>Gentianales</taxon>
        <taxon>Rubiaceae</taxon>
        <taxon>Rubioideae</taxon>
        <taxon>Spermacoceae</taxon>
        <taxon>Hedyotis-Oldenlandia complex</taxon>
        <taxon>Oldenlandia</taxon>
    </lineage>
</organism>
<proteinExistence type="predicted"/>
<dbReference type="EMBL" id="OX459121">
    <property type="protein sequence ID" value="CAI9103703.1"/>
    <property type="molecule type" value="Genomic_DNA"/>
</dbReference>
<accession>A0AAV1D7U7</accession>